<keyword evidence="2" id="KW-1133">Transmembrane helix</keyword>
<feature type="compositionally biased region" description="Low complexity" evidence="1">
    <location>
        <begin position="246"/>
        <end position="264"/>
    </location>
</feature>
<gene>
    <name evidence="3" type="ORF">GCM10009836_56300</name>
</gene>
<dbReference type="Proteomes" id="UP001500449">
    <property type="component" value="Unassembled WGS sequence"/>
</dbReference>
<feature type="transmembrane region" description="Helical" evidence="2">
    <location>
        <begin position="131"/>
        <end position="152"/>
    </location>
</feature>
<comment type="caution">
    <text evidence="3">The sequence shown here is derived from an EMBL/GenBank/DDBJ whole genome shotgun (WGS) entry which is preliminary data.</text>
</comment>
<evidence type="ECO:0008006" key="5">
    <source>
        <dbReference type="Google" id="ProtNLM"/>
    </source>
</evidence>
<name>A0ABN2NL26_9PSEU</name>
<evidence type="ECO:0000313" key="3">
    <source>
        <dbReference type="EMBL" id="GAA1868545.1"/>
    </source>
</evidence>
<feature type="transmembrane region" description="Helical" evidence="2">
    <location>
        <begin position="223"/>
        <end position="239"/>
    </location>
</feature>
<dbReference type="RefSeq" id="WP_344423580.1">
    <property type="nucleotide sequence ID" value="NZ_BAAAQK010000023.1"/>
</dbReference>
<evidence type="ECO:0000313" key="4">
    <source>
        <dbReference type="Proteomes" id="UP001500449"/>
    </source>
</evidence>
<keyword evidence="4" id="KW-1185">Reference proteome</keyword>
<keyword evidence="2" id="KW-0472">Membrane</keyword>
<keyword evidence="2" id="KW-0812">Transmembrane</keyword>
<feature type="transmembrane region" description="Helical" evidence="2">
    <location>
        <begin position="100"/>
        <end position="119"/>
    </location>
</feature>
<feature type="transmembrane region" description="Helical" evidence="2">
    <location>
        <begin position="75"/>
        <end position="94"/>
    </location>
</feature>
<accession>A0ABN2NL26</accession>
<feature type="transmembrane region" description="Helical" evidence="2">
    <location>
        <begin position="44"/>
        <end position="63"/>
    </location>
</feature>
<organism evidence="3 4">
    <name type="scientific">Pseudonocardia ailaonensis</name>
    <dbReference type="NCBI Taxonomy" id="367279"/>
    <lineage>
        <taxon>Bacteria</taxon>
        <taxon>Bacillati</taxon>
        <taxon>Actinomycetota</taxon>
        <taxon>Actinomycetes</taxon>
        <taxon>Pseudonocardiales</taxon>
        <taxon>Pseudonocardiaceae</taxon>
        <taxon>Pseudonocardia</taxon>
    </lineage>
</organism>
<feature type="transmembrane region" description="Helical" evidence="2">
    <location>
        <begin position="12"/>
        <end position="32"/>
    </location>
</feature>
<protein>
    <recommendedName>
        <fullName evidence="5">Membrane protein DUF2306</fullName>
    </recommendedName>
</protein>
<feature type="transmembrane region" description="Helical" evidence="2">
    <location>
        <begin position="197"/>
        <end position="217"/>
    </location>
</feature>
<feature type="transmembrane region" description="Helical" evidence="2">
    <location>
        <begin position="164"/>
        <end position="185"/>
    </location>
</feature>
<dbReference type="EMBL" id="BAAAQK010000023">
    <property type="protein sequence ID" value="GAA1868545.1"/>
    <property type="molecule type" value="Genomic_DNA"/>
</dbReference>
<evidence type="ECO:0000256" key="2">
    <source>
        <dbReference type="SAM" id="Phobius"/>
    </source>
</evidence>
<feature type="region of interest" description="Disordered" evidence="1">
    <location>
        <begin position="246"/>
        <end position="336"/>
    </location>
</feature>
<evidence type="ECO:0000256" key="1">
    <source>
        <dbReference type="SAM" id="MobiDB-lite"/>
    </source>
</evidence>
<sequence>MLSTLRLTTPAVRGAAQECATLLVVALGLWLALRSAAGPLPERVSGIVGVAGEGLAALMIALAGRSTGNRRAVRIAAAVAGHALVGPLPLAFGGGPAPGLWPLVGLVMLLGVVILLVVAVRRRSPADRPAVTVAVAVLACCVAAAGTLRGLVPGFGVPSGAVAGASLAIWAGLGAAGLLAVGAGLRRDRPLLRRTGLAFAALAIAHAIRVSGVAVAVPLALELAATVVLLGAAVPYYASTRRLLARRSSTSRSTPAPRAPSSVRSDGRNREAPGVWRSGARASVTAPATRGADPGSTDPGSAGTGAVGPRSSASPDPTTGTPTGPVPHQRRPAARA</sequence>
<reference evidence="3 4" key="1">
    <citation type="journal article" date="2019" name="Int. J. Syst. Evol. Microbiol.">
        <title>The Global Catalogue of Microorganisms (GCM) 10K type strain sequencing project: providing services to taxonomists for standard genome sequencing and annotation.</title>
        <authorList>
            <consortium name="The Broad Institute Genomics Platform"/>
            <consortium name="The Broad Institute Genome Sequencing Center for Infectious Disease"/>
            <person name="Wu L."/>
            <person name="Ma J."/>
        </authorList>
    </citation>
    <scope>NUCLEOTIDE SEQUENCE [LARGE SCALE GENOMIC DNA]</scope>
    <source>
        <strain evidence="3 4">JCM 16009</strain>
    </source>
</reference>
<proteinExistence type="predicted"/>